<dbReference type="Proteomes" id="UP001060085">
    <property type="component" value="Linkage Group LG04"/>
</dbReference>
<name>A0ACC0AZM9_CATRO</name>
<comment type="caution">
    <text evidence="1">The sequence shown here is derived from an EMBL/GenBank/DDBJ whole genome shotgun (WGS) entry which is preliminary data.</text>
</comment>
<accession>A0ACC0AZM9</accession>
<proteinExistence type="predicted"/>
<keyword evidence="2" id="KW-1185">Reference proteome</keyword>
<evidence type="ECO:0000313" key="1">
    <source>
        <dbReference type="EMBL" id="KAI5666081.1"/>
    </source>
</evidence>
<organism evidence="1 2">
    <name type="scientific">Catharanthus roseus</name>
    <name type="common">Madagascar periwinkle</name>
    <name type="synonym">Vinca rosea</name>
    <dbReference type="NCBI Taxonomy" id="4058"/>
    <lineage>
        <taxon>Eukaryota</taxon>
        <taxon>Viridiplantae</taxon>
        <taxon>Streptophyta</taxon>
        <taxon>Embryophyta</taxon>
        <taxon>Tracheophyta</taxon>
        <taxon>Spermatophyta</taxon>
        <taxon>Magnoliopsida</taxon>
        <taxon>eudicotyledons</taxon>
        <taxon>Gunneridae</taxon>
        <taxon>Pentapetalae</taxon>
        <taxon>asterids</taxon>
        <taxon>lamiids</taxon>
        <taxon>Gentianales</taxon>
        <taxon>Apocynaceae</taxon>
        <taxon>Rauvolfioideae</taxon>
        <taxon>Vinceae</taxon>
        <taxon>Catharanthinae</taxon>
        <taxon>Catharanthus</taxon>
    </lineage>
</organism>
<protein>
    <submittedName>
        <fullName evidence="1">Uncharacterized protein</fullName>
    </submittedName>
</protein>
<sequence>MADLLAFSQSSLFLLPKYKPHSSVRGWNGNAQCLATPSAASSHLFGTRSIISPMVRMQKREFIWGIRAGVVSDSATPTTFGIDSAGEEVDHLPQTAGGGGGEDGNKGGGGGGGGNNNDGDNGNSGASGEGKDHDAGSSKKNTALSMSQKLTLGYAILVGAGGVIGYLKSGSQKSLLSGGLSAALLYYVYTLLPTKPVIASSLGFGLSAALLGVMGSRFKKSGKIFPAGIVSFVSLIMSGGYLHGIMRSAH</sequence>
<reference evidence="2" key="1">
    <citation type="journal article" date="2023" name="Nat. Plants">
        <title>Single-cell RNA sequencing provides a high-resolution roadmap for understanding the multicellular compartmentation of specialized metabolism.</title>
        <authorList>
            <person name="Sun S."/>
            <person name="Shen X."/>
            <person name="Li Y."/>
            <person name="Li Y."/>
            <person name="Wang S."/>
            <person name="Li R."/>
            <person name="Zhang H."/>
            <person name="Shen G."/>
            <person name="Guo B."/>
            <person name="Wei J."/>
            <person name="Xu J."/>
            <person name="St-Pierre B."/>
            <person name="Chen S."/>
            <person name="Sun C."/>
        </authorList>
    </citation>
    <scope>NUCLEOTIDE SEQUENCE [LARGE SCALE GENOMIC DNA]</scope>
</reference>
<gene>
    <name evidence="1" type="ORF">M9H77_15934</name>
</gene>
<evidence type="ECO:0000313" key="2">
    <source>
        <dbReference type="Proteomes" id="UP001060085"/>
    </source>
</evidence>
<dbReference type="EMBL" id="CM044704">
    <property type="protein sequence ID" value="KAI5666081.1"/>
    <property type="molecule type" value="Genomic_DNA"/>
</dbReference>